<dbReference type="Proteomes" id="UP000249794">
    <property type="component" value="Unassembled WGS sequence"/>
</dbReference>
<evidence type="ECO:0000313" key="1">
    <source>
        <dbReference type="EMBL" id="PZO52312.1"/>
    </source>
</evidence>
<dbReference type="AlphaFoldDB" id="A0A2W4X6W0"/>
<protein>
    <submittedName>
        <fullName evidence="1">Uncharacterized protein</fullName>
    </submittedName>
</protein>
<dbReference type="EMBL" id="QBMP01000150">
    <property type="protein sequence ID" value="PZO52312.1"/>
    <property type="molecule type" value="Genomic_DNA"/>
</dbReference>
<organism evidence="1 2">
    <name type="scientific">Phormidesmis priestleyi</name>
    <dbReference type="NCBI Taxonomy" id="268141"/>
    <lineage>
        <taxon>Bacteria</taxon>
        <taxon>Bacillati</taxon>
        <taxon>Cyanobacteriota</taxon>
        <taxon>Cyanophyceae</taxon>
        <taxon>Leptolyngbyales</taxon>
        <taxon>Leptolyngbyaceae</taxon>
        <taxon>Phormidesmis</taxon>
    </lineage>
</organism>
<gene>
    <name evidence="1" type="ORF">DCF15_13920</name>
</gene>
<proteinExistence type="predicted"/>
<comment type="caution">
    <text evidence="1">The sequence shown here is derived from an EMBL/GenBank/DDBJ whole genome shotgun (WGS) entry which is preliminary data.</text>
</comment>
<reference evidence="2" key="1">
    <citation type="submission" date="2018-04" db="EMBL/GenBank/DDBJ databases">
        <authorList>
            <person name="Cornet L."/>
        </authorList>
    </citation>
    <scope>NUCLEOTIDE SEQUENCE [LARGE SCALE GENOMIC DNA]</scope>
</reference>
<name>A0A2W4X6W0_9CYAN</name>
<reference evidence="1 2" key="2">
    <citation type="submission" date="2018-06" db="EMBL/GenBank/DDBJ databases">
        <title>Metagenomic assembly of (sub)arctic Cyanobacteria and their associated microbiome from non-axenic cultures.</title>
        <authorList>
            <person name="Baurain D."/>
        </authorList>
    </citation>
    <scope>NUCLEOTIDE SEQUENCE [LARGE SCALE GENOMIC DNA]</scope>
    <source>
        <strain evidence="1">ULC027bin1</strain>
    </source>
</reference>
<evidence type="ECO:0000313" key="2">
    <source>
        <dbReference type="Proteomes" id="UP000249794"/>
    </source>
</evidence>
<sequence length="100" mass="11624">MLVTDQATAEYACEQENRARLEDDWASWMETEQPCPTPELVPQKVCAQCVNWRHERHLHLADGTRQTAPGFCTARAAADLQQMSPDYAERCRFYKEYIPF</sequence>
<accession>A0A2W4X6W0</accession>